<reference evidence="2 3" key="1">
    <citation type="journal article" date="2018" name="Nat. Ecol. Evol.">
        <title>Pezizomycetes genomes reveal the molecular basis of ectomycorrhizal truffle lifestyle.</title>
        <authorList>
            <person name="Murat C."/>
            <person name="Payen T."/>
            <person name="Noel B."/>
            <person name="Kuo A."/>
            <person name="Morin E."/>
            <person name="Chen J."/>
            <person name="Kohler A."/>
            <person name="Krizsan K."/>
            <person name="Balestrini R."/>
            <person name="Da Silva C."/>
            <person name="Montanini B."/>
            <person name="Hainaut M."/>
            <person name="Levati E."/>
            <person name="Barry K.W."/>
            <person name="Belfiori B."/>
            <person name="Cichocki N."/>
            <person name="Clum A."/>
            <person name="Dockter R.B."/>
            <person name="Fauchery L."/>
            <person name="Guy J."/>
            <person name="Iotti M."/>
            <person name="Le Tacon F."/>
            <person name="Lindquist E.A."/>
            <person name="Lipzen A."/>
            <person name="Malagnac F."/>
            <person name="Mello A."/>
            <person name="Molinier V."/>
            <person name="Miyauchi S."/>
            <person name="Poulain J."/>
            <person name="Riccioni C."/>
            <person name="Rubini A."/>
            <person name="Sitrit Y."/>
            <person name="Splivallo R."/>
            <person name="Traeger S."/>
            <person name="Wang M."/>
            <person name="Zifcakova L."/>
            <person name="Wipf D."/>
            <person name="Zambonelli A."/>
            <person name="Paolocci F."/>
            <person name="Nowrousian M."/>
            <person name="Ottonello S."/>
            <person name="Baldrian P."/>
            <person name="Spatafora J.W."/>
            <person name="Henrissat B."/>
            <person name="Nagy L.G."/>
            <person name="Aury J.M."/>
            <person name="Wincker P."/>
            <person name="Grigoriev I.V."/>
            <person name="Bonfante P."/>
            <person name="Martin F.M."/>
        </authorList>
    </citation>
    <scope>NUCLEOTIDE SEQUENCE [LARGE SCALE GENOMIC DNA]</scope>
    <source>
        <strain evidence="2 3">RN42</strain>
    </source>
</reference>
<dbReference type="SUPFAM" id="SSF53167">
    <property type="entry name" value="Purine and uridine phosphorylases"/>
    <property type="match status" value="1"/>
</dbReference>
<evidence type="ECO:0000313" key="2">
    <source>
        <dbReference type="EMBL" id="RPA81056.1"/>
    </source>
</evidence>
<dbReference type="Pfam" id="PF01048">
    <property type="entry name" value="PNP_UDP_1"/>
    <property type="match status" value="1"/>
</dbReference>
<evidence type="ECO:0000259" key="1">
    <source>
        <dbReference type="Pfam" id="PF01048"/>
    </source>
</evidence>
<organism evidence="2 3">
    <name type="scientific">Ascobolus immersus RN42</name>
    <dbReference type="NCBI Taxonomy" id="1160509"/>
    <lineage>
        <taxon>Eukaryota</taxon>
        <taxon>Fungi</taxon>
        <taxon>Dikarya</taxon>
        <taxon>Ascomycota</taxon>
        <taxon>Pezizomycotina</taxon>
        <taxon>Pezizomycetes</taxon>
        <taxon>Pezizales</taxon>
        <taxon>Ascobolaceae</taxon>
        <taxon>Ascobolus</taxon>
    </lineage>
</organism>
<feature type="domain" description="Nucleoside phosphorylase" evidence="1">
    <location>
        <begin position="16"/>
        <end position="304"/>
    </location>
</feature>
<name>A0A3N4I6I4_ASCIM</name>
<dbReference type="Gene3D" id="3.40.50.1580">
    <property type="entry name" value="Nucleoside phosphorylase domain"/>
    <property type="match status" value="1"/>
</dbReference>
<dbReference type="InterPro" id="IPR035994">
    <property type="entry name" value="Nucleoside_phosphorylase_sf"/>
</dbReference>
<sequence>MSLPKISKHKNSEYTVALICPLPEERLAAEMMLDGEDHGREQERASNDRNVYTLGKIQGHMVVIVGLPSGEKGMASTVTVAGELGSSFPNIRFGILVGIGGGIPGAQAENPVPDIRLGDVVVADPEGDLEGGPGIMQHDLGKMTDTGFVPIRVNYDNFPRILRSAVGKLKTCETAQLHDLYIEPKLRMRIQKTRNKFSRPAASTDILMMEGKEVVRAARQEPGQQIDLNPEIHFGTIASGSQVIGSEKDRDVIRARNSAVLCIEMEGAALLQCSYPYLVIRGVSDYCDSRKNDTWKYYAAIAAAACATKLLSFVHPQTVSSGFGEDVAQTG</sequence>
<dbReference type="EMBL" id="ML119683">
    <property type="protein sequence ID" value="RPA81056.1"/>
    <property type="molecule type" value="Genomic_DNA"/>
</dbReference>
<gene>
    <name evidence="2" type="ORF">BJ508DRAFT_209635</name>
</gene>
<dbReference type="PANTHER" id="PTHR46082:SF6">
    <property type="entry name" value="AAA+ ATPASE DOMAIN-CONTAINING PROTEIN-RELATED"/>
    <property type="match status" value="1"/>
</dbReference>
<dbReference type="PANTHER" id="PTHR46082">
    <property type="entry name" value="ATP/GTP-BINDING PROTEIN-RELATED"/>
    <property type="match status" value="1"/>
</dbReference>
<dbReference type="Proteomes" id="UP000275078">
    <property type="component" value="Unassembled WGS sequence"/>
</dbReference>
<keyword evidence="3" id="KW-1185">Reference proteome</keyword>
<accession>A0A3N4I6I4</accession>
<protein>
    <submittedName>
        <fullName evidence="2">Purine and uridine phosphorylase</fullName>
    </submittedName>
</protein>
<dbReference type="InterPro" id="IPR000845">
    <property type="entry name" value="Nucleoside_phosphorylase_d"/>
</dbReference>
<proteinExistence type="predicted"/>
<evidence type="ECO:0000313" key="3">
    <source>
        <dbReference type="Proteomes" id="UP000275078"/>
    </source>
</evidence>
<dbReference type="InterPro" id="IPR053137">
    <property type="entry name" value="NLR-like"/>
</dbReference>
<dbReference type="STRING" id="1160509.A0A3N4I6I4"/>
<dbReference type="OrthoDB" id="1577640at2759"/>
<dbReference type="GO" id="GO:0009116">
    <property type="term" value="P:nucleoside metabolic process"/>
    <property type="evidence" value="ECO:0007669"/>
    <property type="project" value="InterPro"/>
</dbReference>
<dbReference type="AlphaFoldDB" id="A0A3N4I6I4"/>
<dbReference type="GO" id="GO:0003824">
    <property type="term" value="F:catalytic activity"/>
    <property type="evidence" value="ECO:0007669"/>
    <property type="project" value="InterPro"/>
</dbReference>